<keyword evidence="1" id="KW-0732">Signal</keyword>
<evidence type="ECO:0000313" key="2">
    <source>
        <dbReference type="EMBL" id="MER9405216.1"/>
    </source>
</evidence>
<evidence type="ECO:0000256" key="1">
    <source>
        <dbReference type="SAM" id="SignalP"/>
    </source>
</evidence>
<comment type="caution">
    <text evidence="2">The sequence shown here is derived from an EMBL/GenBank/DDBJ whole genome shotgun (WGS) entry which is preliminary data.</text>
</comment>
<organism evidence="2 3">
    <name type="scientific">Mesorhizobium caraganae</name>
    <dbReference type="NCBI Taxonomy" id="483206"/>
    <lineage>
        <taxon>Bacteria</taxon>
        <taxon>Pseudomonadati</taxon>
        <taxon>Pseudomonadota</taxon>
        <taxon>Alphaproteobacteria</taxon>
        <taxon>Hyphomicrobiales</taxon>
        <taxon>Phyllobacteriaceae</taxon>
        <taxon>Mesorhizobium</taxon>
    </lineage>
</organism>
<accession>A0ABV1Z070</accession>
<proteinExistence type="predicted"/>
<name>A0ABV1Z070_9HYPH</name>
<reference evidence="2 3" key="1">
    <citation type="journal article" date="2024" name="Proc. Natl. Acad. Sci. U.S.A.">
        <title>The evolutionary genomics of adaptation to stress in wild rhizobium bacteria.</title>
        <authorList>
            <person name="Kehlet-Delgado H."/>
            <person name="Montoya A.P."/>
            <person name="Jensen K.T."/>
            <person name="Wendlandt C.E."/>
            <person name="Dexheimer C."/>
            <person name="Roberts M."/>
            <person name="Torres Martinez L."/>
            <person name="Friesen M.L."/>
            <person name="Griffitts J.S."/>
            <person name="Porter S.S."/>
        </authorList>
    </citation>
    <scope>NUCLEOTIDE SEQUENCE [LARGE SCALE GENOMIC DNA]</scope>
    <source>
        <strain evidence="2 3">M0641</strain>
    </source>
</reference>
<evidence type="ECO:0000313" key="3">
    <source>
        <dbReference type="Proteomes" id="UP001433071"/>
    </source>
</evidence>
<feature type="chain" id="PRO_5045571078" evidence="1">
    <location>
        <begin position="21"/>
        <end position="243"/>
    </location>
</feature>
<sequence length="243" mass="26203">MSAIRIGLAFGPLLSLFALAGAIDTSVGEPYSRQVRFTCIPIGAPVPQKSVRGLVSNLERRPRKDGCLETTIERPIPDQLLSVGGSAGLENLWLSSDTRIFALKNAAMDQLQRGASVAVISRFRPESSSATLLVILLPDWARAQSEQSWNGQRDTHVFSGTIAGLGTPDNRALKLSYKDVNHKQKSKAFPVTSGTSIAIMSIGDFKVLSPNTPVFIFASKDICDCAWEADKVFVGVDGLVLPF</sequence>
<dbReference type="RefSeq" id="WP_352558287.1">
    <property type="nucleotide sequence ID" value="NZ_JAMYQB010000010.1"/>
</dbReference>
<dbReference type="Proteomes" id="UP001433071">
    <property type="component" value="Unassembled WGS sequence"/>
</dbReference>
<dbReference type="EMBL" id="JAMYQB010000010">
    <property type="protein sequence ID" value="MER9405216.1"/>
    <property type="molecule type" value="Genomic_DNA"/>
</dbReference>
<gene>
    <name evidence="2" type="ORF">NKI36_14310</name>
</gene>
<feature type="signal peptide" evidence="1">
    <location>
        <begin position="1"/>
        <end position="20"/>
    </location>
</feature>
<keyword evidence="3" id="KW-1185">Reference proteome</keyword>
<protein>
    <submittedName>
        <fullName evidence="2">Uncharacterized protein</fullName>
    </submittedName>
</protein>